<keyword evidence="3" id="KW-1185">Reference proteome</keyword>
<evidence type="ECO:0000313" key="3">
    <source>
        <dbReference type="Proteomes" id="UP000676194"/>
    </source>
</evidence>
<organism evidence="2 3">
    <name type="scientific">Telmatocola sphagniphila</name>
    <dbReference type="NCBI Taxonomy" id="1123043"/>
    <lineage>
        <taxon>Bacteria</taxon>
        <taxon>Pseudomonadati</taxon>
        <taxon>Planctomycetota</taxon>
        <taxon>Planctomycetia</taxon>
        <taxon>Gemmatales</taxon>
        <taxon>Gemmataceae</taxon>
    </lineage>
</organism>
<dbReference type="AlphaFoldDB" id="A0A8E6EZS2"/>
<dbReference type="Gene3D" id="3.30.1340.30">
    <property type="match status" value="1"/>
</dbReference>
<sequence length="89" mass="9768">MKTDAQLKTEMMYEIKWDPRASTAQIDVTVVDGIVTLTGSVSSFAERWAVDGAALRVEGVKGLTKAITIRLNSQETRFDIPNAAANLRK</sequence>
<evidence type="ECO:0000259" key="1">
    <source>
        <dbReference type="PROSITE" id="PS50914"/>
    </source>
</evidence>
<dbReference type="PROSITE" id="PS50914">
    <property type="entry name" value="BON"/>
    <property type="match status" value="1"/>
</dbReference>
<gene>
    <name evidence="2" type="ORF">KIH39_09095</name>
</gene>
<feature type="domain" description="BON" evidence="1">
    <location>
        <begin position="3"/>
        <end position="71"/>
    </location>
</feature>
<evidence type="ECO:0000313" key="2">
    <source>
        <dbReference type="EMBL" id="QVL34043.1"/>
    </source>
</evidence>
<dbReference type="EMBL" id="CP074694">
    <property type="protein sequence ID" value="QVL34043.1"/>
    <property type="molecule type" value="Genomic_DNA"/>
</dbReference>
<protein>
    <submittedName>
        <fullName evidence="2">BON domain-containing protein</fullName>
    </submittedName>
</protein>
<dbReference type="Proteomes" id="UP000676194">
    <property type="component" value="Chromosome"/>
</dbReference>
<dbReference type="RefSeq" id="WP_213499017.1">
    <property type="nucleotide sequence ID" value="NZ_CP074694.1"/>
</dbReference>
<dbReference type="KEGG" id="tsph:KIH39_09095"/>
<reference evidence="2" key="1">
    <citation type="submission" date="2021-05" db="EMBL/GenBank/DDBJ databases">
        <title>Complete genome sequence of the cellulolytic planctomycete Telmatocola sphagniphila SP2T and characterization of the first cellulase from planctomycetes.</title>
        <authorList>
            <person name="Rakitin A.L."/>
            <person name="Beletsky A.V."/>
            <person name="Naumoff D.G."/>
            <person name="Kulichevskaya I.S."/>
            <person name="Mardanov A.V."/>
            <person name="Ravin N.V."/>
            <person name="Dedysh S.N."/>
        </authorList>
    </citation>
    <scope>NUCLEOTIDE SEQUENCE</scope>
    <source>
        <strain evidence="2">SP2T</strain>
    </source>
</reference>
<dbReference type="Pfam" id="PF04972">
    <property type="entry name" value="BON"/>
    <property type="match status" value="1"/>
</dbReference>
<dbReference type="InterPro" id="IPR007055">
    <property type="entry name" value="BON_dom"/>
</dbReference>
<proteinExistence type="predicted"/>
<name>A0A8E6EZS2_9BACT</name>
<accession>A0A8E6EZS2</accession>